<dbReference type="InterPro" id="IPR029063">
    <property type="entry name" value="SAM-dependent_MTases_sf"/>
</dbReference>
<comment type="caution">
    <text evidence="2">The sequence shown here is derived from an EMBL/GenBank/DDBJ whole genome shotgun (WGS) entry which is preliminary data.</text>
</comment>
<protein>
    <recommendedName>
        <fullName evidence="1">Methyltransferase type 11 domain-containing protein</fullName>
    </recommendedName>
</protein>
<name>A0AA37JG37_9FIRM</name>
<proteinExistence type="predicted"/>
<reference evidence="2" key="1">
    <citation type="submission" date="2022-01" db="EMBL/GenBank/DDBJ databases">
        <title>Novel bile acid biosynthetic pathways are enriched in the microbiome of centenarians.</title>
        <authorList>
            <person name="Sato Y."/>
            <person name="Atarashi K."/>
            <person name="Plichta R.D."/>
            <person name="Arai Y."/>
            <person name="Sasajima S."/>
            <person name="Kearney M.S."/>
            <person name="Suda W."/>
            <person name="Takeshita K."/>
            <person name="Sasaki T."/>
            <person name="Okamoto S."/>
            <person name="Skelly N.A."/>
            <person name="Okamura Y."/>
            <person name="Vlamakis H."/>
            <person name="Li Y."/>
            <person name="Tanoue T."/>
            <person name="Takei H."/>
            <person name="Nittono H."/>
            <person name="Narushima S."/>
            <person name="Irie J."/>
            <person name="Itoh H."/>
            <person name="Moriya K."/>
            <person name="Sugiura Y."/>
            <person name="Suematsu M."/>
            <person name="Moritoki N."/>
            <person name="Shibata S."/>
            <person name="Littman R.D."/>
            <person name="Fischbach A.M."/>
            <person name="Uwamino Y."/>
            <person name="Inoue T."/>
            <person name="Honda A."/>
            <person name="Hattori M."/>
            <person name="Murai T."/>
            <person name="Xavier J.R."/>
            <person name="Hirose N."/>
            <person name="Honda K."/>
        </authorList>
    </citation>
    <scope>NUCLEOTIDE SEQUENCE</scope>
    <source>
        <strain evidence="2">CE91-St55</strain>
    </source>
</reference>
<dbReference type="EMBL" id="BQNJ01000001">
    <property type="protein sequence ID" value="GKG99671.1"/>
    <property type="molecule type" value="Genomic_DNA"/>
</dbReference>
<dbReference type="Proteomes" id="UP001055091">
    <property type="component" value="Unassembled WGS sequence"/>
</dbReference>
<evidence type="ECO:0000313" key="3">
    <source>
        <dbReference type="Proteomes" id="UP001055091"/>
    </source>
</evidence>
<dbReference type="SUPFAM" id="SSF53335">
    <property type="entry name" value="S-adenosyl-L-methionine-dependent methyltransferases"/>
    <property type="match status" value="1"/>
</dbReference>
<dbReference type="GO" id="GO:0008757">
    <property type="term" value="F:S-adenosylmethionine-dependent methyltransferase activity"/>
    <property type="evidence" value="ECO:0007669"/>
    <property type="project" value="InterPro"/>
</dbReference>
<dbReference type="InterPro" id="IPR013216">
    <property type="entry name" value="Methyltransf_11"/>
</dbReference>
<sequence length="88" mass="10149">MAEELRSMDFKGKKAAQFCCNNGREILSLMQFVACIILDIDEMYHNSFDFIMFTIEAITWFEDMNPLFQKTEACLKPGGVSLLIKSLR</sequence>
<dbReference type="Gene3D" id="3.40.50.150">
    <property type="entry name" value="Vaccinia Virus protein VP39"/>
    <property type="match status" value="1"/>
</dbReference>
<accession>A0AA37JG37</accession>
<evidence type="ECO:0000313" key="2">
    <source>
        <dbReference type="EMBL" id="GKG99671.1"/>
    </source>
</evidence>
<gene>
    <name evidence="2" type="ORF">CE91St55_16530</name>
</gene>
<evidence type="ECO:0000259" key="1">
    <source>
        <dbReference type="Pfam" id="PF08241"/>
    </source>
</evidence>
<dbReference type="AlphaFoldDB" id="A0AA37JG37"/>
<organism evidence="2 3">
    <name type="scientific">Hungatella hathewayi</name>
    <dbReference type="NCBI Taxonomy" id="154046"/>
    <lineage>
        <taxon>Bacteria</taxon>
        <taxon>Bacillati</taxon>
        <taxon>Bacillota</taxon>
        <taxon>Clostridia</taxon>
        <taxon>Lachnospirales</taxon>
        <taxon>Lachnospiraceae</taxon>
        <taxon>Hungatella</taxon>
    </lineage>
</organism>
<feature type="domain" description="Methyltransferase type 11" evidence="1">
    <location>
        <begin position="22"/>
        <end position="81"/>
    </location>
</feature>
<dbReference type="Pfam" id="PF08241">
    <property type="entry name" value="Methyltransf_11"/>
    <property type="match status" value="1"/>
</dbReference>